<reference evidence="4 5" key="1">
    <citation type="submission" date="2019-07" db="EMBL/GenBank/DDBJ databases">
        <title>Tepidimonas fonticaldi AT-A2 draft genome.</title>
        <authorList>
            <person name="Da Costa M.S."/>
            <person name="Froufe H.J.C."/>
            <person name="Egas C."/>
            <person name="Albuquerque L."/>
        </authorList>
    </citation>
    <scope>NUCLEOTIDE SEQUENCE [LARGE SCALE GENOMIC DNA]</scope>
    <source>
        <strain evidence="4 5">AT-A2</strain>
    </source>
</reference>
<gene>
    <name evidence="4" type="ORF">Tfont_01140</name>
</gene>
<comment type="caution">
    <text evidence="4">The sequence shown here is derived from an EMBL/GenBank/DDBJ whole genome shotgun (WGS) entry which is preliminary data.</text>
</comment>
<name>A0A554XN27_9BURK</name>
<sequence>MSAAIAIVEALKKTQGDTNTNKLIKTMEGMRFQTPKGEMTFRPEDHQAMQAMYHFRIKVDPAFPWGVPELVREIKPEEMQVPIRNKR</sequence>
<keyword evidence="2" id="KW-0732">Signal</keyword>
<feature type="domain" description="Leucine-binding protein" evidence="3">
    <location>
        <begin position="2"/>
        <end position="58"/>
    </location>
</feature>
<dbReference type="SUPFAM" id="SSF53822">
    <property type="entry name" value="Periplasmic binding protein-like I"/>
    <property type="match status" value="1"/>
</dbReference>
<evidence type="ECO:0000313" key="4">
    <source>
        <dbReference type="EMBL" id="TSE37233.1"/>
    </source>
</evidence>
<dbReference type="Pfam" id="PF13458">
    <property type="entry name" value="Peripla_BP_6"/>
    <property type="match status" value="1"/>
</dbReference>
<dbReference type="InterPro" id="IPR028081">
    <property type="entry name" value="Leu-bd"/>
</dbReference>
<accession>A0A554XN27</accession>
<evidence type="ECO:0000259" key="3">
    <source>
        <dbReference type="Pfam" id="PF13458"/>
    </source>
</evidence>
<evidence type="ECO:0000256" key="1">
    <source>
        <dbReference type="ARBA" id="ARBA00010062"/>
    </source>
</evidence>
<dbReference type="AlphaFoldDB" id="A0A554XN27"/>
<dbReference type="Proteomes" id="UP000316388">
    <property type="component" value="Unassembled WGS sequence"/>
</dbReference>
<dbReference type="Gene3D" id="3.40.50.2300">
    <property type="match status" value="1"/>
</dbReference>
<evidence type="ECO:0000313" key="5">
    <source>
        <dbReference type="Proteomes" id="UP000316388"/>
    </source>
</evidence>
<dbReference type="EMBL" id="VJOO01000008">
    <property type="protein sequence ID" value="TSE37233.1"/>
    <property type="molecule type" value="Genomic_DNA"/>
</dbReference>
<comment type="similarity">
    <text evidence="1">Belongs to the leucine-binding protein family.</text>
</comment>
<evidence type="ECO:0000256" key="2">
    <source>
        <dbReference type="ARBA" id="ARBA00022729"/>
    </source>
</evidence>
<dbReference type="InterPro" id="IPR028082">
    <property type="entry name" value="Peripla_BP_I"/>
</dbReference>
<organism evidence="4 5">
    <name type="scientific">Tepidimonas fonticaldi</name>
    <dbReference type="NCBI Taxonomy" id="1101373"/>
    <lineage>
        <taxon>Bacteria</taxon>
        <taxon>Pseudomonadati</taxon>
        <taxon>Pseudomonadota</taxon>
        <taxon>Betaproteobacteria</taxon>
        <taxon>Burkholderiales</taxon>
        <taxon>Tepidimonas</taxon>
    </lineage>
</organism>
<proteinExistence type="inferred from homology"/>
<protein>
    <submittedName>
        <fullName evidence="4">Periplasmic binding protein</fullName>
    </submittedName>
</protein>